<reference evidence="8" key="1">
    <citation type="submission" date="2017-02" db="EMBL/GenBank/DDBJ databases">
        <title>Comparative genomics and description of representatives of a novel lineage of planctomycetes thriving in anoxic sediments.</title>
        <authorList>
            <person name="Spring S."/>
            <person name="Bunk B."/>
            <person name="Sproer C."/>
        </authorList>
    </citation>
    <scope>NUCLEOTIDE SEQUENCE [LARGE SCALE GENOMIC DNA]</scope>
    <source>
        <strain evidence="8">SM-Chi-D1</strain>
    </source>
</reference>
<evidence type="ECO:0000259" key="4">
    <source>
        <dbReference type="Pfam" id="PF00703"/>
    </source>
</evidence>
<dbReference type="GO" id="GO:0004565">
    <property type="term" value="F:beta-galactosidase activity"/>
    <property type="evidence" value="ECO:0007669"/>
    <property type="project" value="UniProtKB-EC"/>
</dbReference>
<dbReference type="Gene3D" id="2.60.40.10">
    <property type="entry name" value="Immunoglobulins"/>
    <property type="match status" value="1"/>
</dbReference>
<evidence type="ECO:0000313" key="7">
    <source>
        <dbReference type="EMBL" id="AQQ70066.1"/>
    </source>
</evidence>
<dbReference type="InterPro" id="IPR008979">
    <property type="entry name" value="Galactose-bd-like_sf"/>
</dbReference>
<dbReference type="Gene3D" id="3.20.20.80">
    <property type="entry name" value="Glycosidases"/>
    <property type="match status" value="1"/>
</dbReference>
<dbReference type="SUPFAM" id="SSF49303">
    <property type="entry name" value="beta-Galactosidase/glucuronidase domain"/>
    <property type="match status" value="1"/>
</dbReference>
<dbReference type="Pfam" id="PF00703">
    <property type="entry name" value="Glyco_hydro_2"/>
    <property type="match status" value="1"/>
</dbReference>
<dbReference type="EMBL" id="CP019646">
    <property type="protein sequence ID" value="AQQ70066.1"/>
    <property type="molecule type" value="Genomic_DNA"/>
</dbReference>
<dbReference type="InterPro" id="IPR006103">
    <property type="entry name" value="Glyco_hydro_2_cat"/>
</dbReference>
<keyword evidence="2 7" id="KW-0378">Hydrolase</keyword>
<dbReference type="RefSeq" id="WP_146682360.1">
    <property type="nucleotide sequence ID" value="NZ_CP019646.1"/>
</dbReference>
<feature type="domain" description="Glycoside hydrolase family 2 immunoglobulin-like beta-sandwich" evidence="4">
    <location>
        <begin position="203"/>
        <end position="304"/>
    </location>
</feature>
<feature type="domain" description="Glycosyl hydrolases family 2 sugar binding" evidence="6">
    <location>
        <begin position="93"/>
        <end position="167"/>
    </location>
</feature>
<dbReference type="PANTHER" id="PTHR42732">
    <property type="entry name" value="BETA-GALACTOSIDASE"/>
    <property type="match status" value="1"/>
</dbReference>
<dbReference type="SUPFAM" id="SSF49785">
    <property type="entry name" value="Galactose-binding domain-like"/>
    <property type="match status" value="1"/>
</dbReference>
<evidence type="ECO:0000313" key="8">
    <source>
        <dbReference type="Proteomes" id="UP000188181"/>
    </source>
</evidence>
<dbReference type="Proteomes" id="UP000188181">
    <property type="component" value="Chromosome"/>
</dbReference>
<organism evidence="7 8">
    <name type="scientific">Limihaloglobus sulfuriphilus</name>
    <dbReference type="NCBI Taxonomy" id="1851148"/>
    <lineage>
        <taxon>Bacteria</taxon>
        <taxon>Pseudomonadati</taxon>
        <taxon>Planctomycetota</taxon>
        <taxon>Phycisphaerae</taxon>
        <taxon>Sedimentisphaerales</taxon>
        <taxon>Sedimentisphaeraceae</taxon>
        <taxon>Limihaloglobus</taxon>
    </lineage>
</organism>
<dbReference type="EC" id="3.2.1.23" evidence="7"/>
<dbReference type="AlphaFoldDB" id="A0A1Q2MBJ1"/>
<dbReference type="STRING" id="1851148.SMSP2_00405"/>
<dbReference type="OrthoDB" id="9762066at2"/>
<dbReference type="InterPro" id="IPR013783">
    <property type="entry name" value="Ig-like_fold"/>
</dbReference>
<dbReference type="InterPro" id="IPR017853">
    <property type="entry name" value="GH"/>
</dbReference>
<gene>
    <name evidence="7" type="primary">lacZ_3</name>
    <name evidence="7" type="ORF">SMSP2_00405</name>
</gene>
<dbReference type="InterPro" id="IPR006104">
    <property type="entry name" value="Glyco_hydro_2_N"/>
</dbReference>
<dbReference type="PANTHER" id="PTHR42732:SF2">
    <property type="entry name" value="BETA-MANNOSIDASE"/>
    <property type="match status" value="1"/>
</dbReference>
<dbReference type="GO" id="GO:0005975">
    <property type="term" value="P:carbohydrate metabolic process"/>
    <property type="evidence" value="ECO:0007669"/>
    <property type="project" value="InterPro"/>
</dbReference>
<dbReference type="Pfam" id="PF02836">
    <property type="entry name" value="Glyco_hydro_2_C"/>
    <property type="match status" value="1"/>
</dbReference>
<comment type="similarity">
    <text evidence="1">Belongs to the glycosyl hydrolase 2 family.</text>
</comment>
<dbReference type="InterPro" id="IPR051913">
    <property type="entry name" value="GH2_Domain-Containing"/>
</dbReference>
<proteinExistence type="inferred from homology"/>
<protein>
    <submittedName>
        <fullName evidence="7">Beta-galactosidase</fullName>
        <ecNumber evidence="7">3.2.1.23</ecNumber>
    </submittedName>
</protein>
<dbReference type="Gene3D" id="2.60.120.260">
    <property type="entry name" value="Galactose-binding domain-like"/>
    <property type="match status" value="1"/>
</dbReference>
<evidence type="ECO:0000259" key="6">
    <source>
        <dbReference type="Pfam" id="PF02837"/>
    </source>
</evidence>
<feature type="domain" description="Glycoside hydrolase family 2 catalytic" evidence="5">
    <location>
        <begin position="318"/>
        <end position="463"/>
    </location>
</feature>
<evidence type="ECO:0000256" key="1">
    <source>
        <dbReference type="ARBA" id="ARBA00007401"/>
    </source>
</evidence>
<dbReference type="Pfam" id="PF02837">
    <property type="entry name" value="Glyco_hydro_2_N"/>
    <property type="match status" value="1"/>
</dbReference>
<dbReference type="SUPFAM" id="SSF51445">
    <property type="entry name" value="(Trans)glycosidases"/>
    <property type="match status" value="1"/>
</dbReference>
<dbReference type="InterPro" id="IPR036156">
    <property type="entry name" value="Beta-gal/glucu_dom_sf"/>
</dbReference>
<accession>A0A1Q2MBJ1</accession>
<sequence length="595" mass="68100">MASVMTTHAKEWKPAQNTIMSRWAAGVTPENVWRDYPRPQMRRHNWLNLNGLWDYAITKKDAEIPAEWDGKILVPFPVESALSGVKKSVGGENALWYRRKVTIPEEWQGQRLILHFGAVDWRMTLWINGKQIGKHSGGCDAFSFDITDAVTAKLEADIVISVWDPTDDGYQPRGKQVNEPQGIWYTSVTGIWQTVWMEAVPQAHINSLKITPDVDNGKVRVEVETAGIDRESRIADKYFLHLAAISDNKTITRAAGNCFGDVLELEIPDAELWSPDNPFLYDLKVTLTRDDEPLDEVTSYFAMRKFHVKKDESGINRIYINGKPIFLFGTLDQGWWPGGLYTPPSDEAMRYDIEVLKELGMNCIRKHVKVEPLRYYYHCDRLGMIVWQDMPNGDKHISESDPDITRTAESETNFRAEWKAIVNMLYNNVSIAIWCPFNEGWGQFKTNEILEWTKQLDPTRLVDGPSGWTDRGGGDMYDMHNYPGPGMFPVEESRVSVLGEFGGLGLPLKGHLWWDKRNWGYRSFKTREELNDAYINLITKLPQLISKGLAAAIYTQTTDVEGEVNGLMTYDRKVLKLDADKVRPHHLKLYQNPPE</sequence>
<evidence type="ECO:0000256" key="3">
    <source>
        <dbReference type="ARBA" id="ARBA00023295"/>
    </source>
</evidence>
<evidence type="ECO:0000259" key="5">
    <source>
        <dbReference type="Pfam" id="PF02836"/>
    </source>
</evidence>
<name>A0A1Q2MBJ1_9BACT</name>
<dbReference type="KEGG" id="pbas:SMSP2_00405"/>
<evidence type="ECO:0000256" key="2">
    <source>
        <dbReference type="ARBA" id="ARBA00022801"/>
    </source>
</evidence>
<dbReference type="InterPro" id="IPR006102">
    <property type="entry name" value="Ig-like_GH2"/>
</dbReference>
<keyword evidence="3 7" id="KW-0326">Glycosidase</keyword>
<keyword evidence="8" id="KW-1185">Reference proteome</keyword>